<feature type="region of interest" description="Disordered" evidence="1">
    <location>
        <begin position="648"/>
        <end position="671"/>
    </location>
</feature>
<dbReference type="OrthoDB" id="20772at2759"/>
<feature type="compositionally biased region" description="Low complexity" evidence="1">
    <location>
        <begin position="440"/>
        <end position="449"/>
    </location>
</feature>
<proteinExistence type="predicted"/>
<gene>
    <name evidence="3" type="ORF">RHTO0S_02e01904g</name>
</gene>
<evidence type="ECO:0000313" key="3">
    <source>
        <dbReference type="EMBL" id="CDR36419.1"/>
    </source>
</evidence>
<dbReference type="Pfam" id="PF10263">
    <property type="entry name" value="SprT-like"/>
    <property type="match status" value="1"/>
</dbReference>
<feature type="compositionally biased region" description="Basic and acidic residues" evidence="1">
    <location>
        <begin position="745"/>
        <end position="754"/>
    </location>
</feature>
<feature type="region of interest" description="Disordered" evidence="1">
    <location>
        <begin position="302"/>
        <end position="452"/>
    </location>
</feature>
<organism evidence="3">
    <name type="scientific">Rhodotorula toruloides</name>
    <name type="common">Yeast</name>
    <name type="synonym">Rhodosporidium toruloides</name>
    <dbReference type="NCBI Taxonomy" id="5286"/>
    <lineage>
        <taxon>Eukaryota</taxon>
        <taxon>Fungi</taxon>
        <taxon>Dikarya</taxon>
        <taxon>Basidiomycota</taxon>
        <taxon>Pucciniomycotina</taxon>
        <taxon>Microbotryomycetes</taxon>
        <taxon>Sporidiobolales</taxon>
        <taxon>Sporidiobolaceae</taxon>
        <taxon>Rhodotorula</taxon>
    </lineage>
</organism>
<feature type="region of interest" description="Disordered" evidence="1">
    <location>
        <begin position="711"/>
        <end position="754"/>
    </location>
</feature>
<feature type="compositionally biased region" description="Polar residues" evidence="1">
    <location>
        <begin position="146"/>
        <end position="161"/>
    </location>
</feature>
<dbReference type="PANTHER" id="PTHR23099">
    <property type="entry name" value="TRANSCRIPTIONAL REGULATOR"/>
    <property type="match status" value="1"/>
</dbReference>
<protein>
    <submittedName>
        <fullName evidence="3">RHTO0S02e01904g1_1</fullName>
    </submittedName>
</protein>
<sequence length="754" mass="81137">MARSVSRRTLAGQADPSDDELPPPSALLNTLATSARPRGGTPPPLVRATSTLPRRSPRLSGVKEAGLTGLRRGEVVGPTVEEPLARRSPRTPRQQIAQIADSPTSAEQHRLLAEELFPPSPPANVISSAAMSPDVIEDSDEERGTKQTAMSSTKTGRTASYENEEGDLLAKRLEMLGLSTPRGLPPAAPRRSPSVIPDSVASTTSPALSSAPSTRTSASPSRSPASRLSSKPPAKLSTSTRTRETRIEAETVVVQETQEDEEVILACTDDVEEEEALATGIGSKSGWWSEDVTETDGILIYEPTPRKRLVKLPSSRASPSPFLKSAKSPAHSSSSAPASKAVPGGRKETRYGTEPPAKDAKARGSKLRVEIDLTGESSEEEILDMDKKVRDDESLPPPPTRRRPTSPPSSGPAPPSSPHTPIARPKAPRLPSQPLPPRTPSSTSSVPRLTPKDRQALPLLLIRELDKSVFRKRWDGLRCLDKKGEGGRGKGLPEGIEVVWSKRLLKTAGRATWKRSRTATMPGSPEKTTTHQALVELSVKVTDTEAKLKHTLAHELCHLAAWAMDGEMKPPHGPAFKTWAKRVMLVRPDMEVTTTHSYEIVYKYRWQCTRATCGKIFSRHSNSINPSTHGCPCGSRIVPIDKDGNVKSGHGGLPSFGGTGGPATPKTERKKSKWVEFLQAQSPLIRRDNPSLPQSEVFKIAAERWKVVKAASATPSVPATPSKKAATSGSVALELDSDGESEGDLGDKLGRLEL</sequence>
<feature type="compositionally biased region" description="Low complexity" evidence="1">
    <location>
        <begin position="324"/>
        <end position="341"/>
    </location>
</feature>
<dbReference type="GO" id="GO:0005634">
    <property type="term" value="C:nucleus"/>
    <property type="evidence" value="ECO:0007669"/>
    <property type="project" value="TreeGrafter"/>
</dbReference>
<name>A0A061AP08_RHOTO</name>
<feature type="compositionally biased region" description="Low complexity" evidence="1">
    <location>
        <begin position="201"/>
        <end position="240"/>
    </location>
</feature>
<feature type="domain" description="SprT-like" evidence="2">
    <location>
        <begin position="478"/>
        <end position="640"/>
    </location>
</feature>
<dbReference type="PANTHER" id="PTHR23099:SF0">
    <property type="entry name" value="GERM CELL NUCLEAR ACIDIC PROTEIN"/>
    <property type="match status" value="1"/>
</dbReference>
<feature type="compositionally biased region" description="Low complexity" evidence="1">
    <location>
        <begin position="711"/>
        <end position="723"/>
    </location>
</feature>
<dbReference type="InterPro" id="IPR036910">
    <property type="entry name" value="HMG_box_dom_sf"/>
</dbReference>
<dbReference type="SMART" id="SM00731">
    <property type="entry name" value="SprT"/>
    <property type="match status" value="1"/>
</dbReference>
<feature type="compositionally biased region" description="Basic and acidic residues" evidence="1">
    <location>
        <begin position="345"/>
        <end position="371"/>
    </location>
</feature>
<reference evidence="3" key="1">
    <citation type="journal article" date="2014" name="Genome Announc.">
        <title>Draft genome sequence of Rhodosporidium toruloides CECT1137, an oleaginous yeast of biotechnological interest.</title>
        <authorList>
            <person name="Morin N."/>
            <person name="Calcas X."/>
            <person name="Devillers H."/>
            <person name="Durrens P."/>
            <person name="Sherman D.J."/>
            <person name="Nicaud J.-M."/>
            <person name="Neuveglise C."/>
        </authorList>
    </citation>
    <scope>NUCLEOTIDE SEQUENCE</scope>
    <source>
        <strain evidence="3">CECT1137</strain>
    </source>
</reference>
<feature type="compositionally biased region" description="Pro residues" evidence="1">
    <location>
        <begin position="395"/>
        <end position="418"/>
    </location>
</feature>
<accession>A0A061AP08</accession>
<feature type="compositionally biased region" description="Basic and acidic residues" evidence="1">
    <location>
        <begin position="384"/>
        <end position="393"/>
    </location>
</feature>
<feature type="compositionally biased region" description="Polar residues" evidence="1">
    <location>
        <begin position="91"/>
        <end position="106"/>
    </location>
</feature>
<dbReference type="GO" id="GO:0006950">
    <property type="term" value="P:response to stress"/>
    <property type="evidence" value="ECO:0007669"/>
    <property type="project" value="UniProtKB-ARBA"/>
</dbReference>
<dbReference type="AlphaFoldDB" id="A0A061AP08"/>
<feature type="compositionally biased region" description="Gly residues" evidence="1">
    <location>
        <begin position="649"/>
        <end position="661"/>
    </location>
</feature>
<dbReference type="SUPFAM" id="SSF47095">
    <property type="entry name" value="HMG-box"/>
    <property type="match status" value="1"/>
</dbReference>
<evidence type="ECO:0000256" key="1">
    <source>
        <dbReference type="SAM" id="MobiDB-lite"/>
    </source>
</evidence>
<feature type="compositionally biased region" description="Acidic residues" evidence="1">
    <location>
        <begin position="735"/>
        <end position="744"/>
    </location>
</feature>
<dbReference type="InterPro" id="IPR006640">
    <property type="entry name" value="SprT-like_domain"/>
</dbReference>
<dbReference type="EMBL" id="LK052937">
    <property type="protein sequence ID" value="CDR36419.1"/>
    <property type="molecule type" value="Genomic_DNA"/>
</dbReference>
<evidence type="ECO:0000259" key="2">
    <source>
        <dbReference type="SMART" id="SM00731"/>
    </source>
</evidence>
<feature type="region of interest" description="Disordered" evidence="1">
    <location>
        <begin position="1"/>
        <end position="256"/>
    </location>
</feature>